<feature type="region of interest" description="Disordered" evidence="2">
    <location>
        <begin position="1474"/>
        <end position="1518"/>
    </location>
</feature>
<feature type="compositionally biased region" description="Basic and acidic residues" evidence="2">
    <location>
        <begin position="1898"/>
        <end position="1913"/>
    </location>
</feature>
<feature type="region of interest" description="Disordered" evidence="2">
    <location>
        <begin position="1535"/>
        <end position="1556"/>
    </location>
</feature>
<feature type="compositionally biased region" description="Basic and acidic residues" evidence="2">
    <location>
        <begin position="2015"/>
        <end position="2026"/>
    </location>
</feature>
<evidence type="ECO:0000313" key="3">
    <source>
        <dbReference type="EMBL" id="PCG70374.1"/>
    </source>
</evidence>
<feature type="compositionally biased region" description="Basic and acidic residues" evidence="2">
    <location>
        <begin position="1869"/>
        <end position="1886"/>
    </location>
</feature>
<feature type="compositionally biased region" description="Basic and acidic residues" evidence="2">
    <location>
        <begin position="1505"/>
        <end position="1514"/>
    </location>
</feature>
<evidence type="ECO:0000256" key="1">
    <source>
        <dbReference type="SAM" id="Coils"/>
    </source>
</evidence>
<reference evidence="3" key="1">
    <citation type="submission" date="2017-09" db="EMBL/GenBank/DDBJ databases">
        <title>Contemporary evolution of a Lepidopteran species, Heliothis virescens, in response to modern agricultural practices.</title>
        <authorList>
            <person name="Fritz M.L."/>
            <person name="Deyonke A.M."/>
            <person name="Papanicolaou A."/>
            <person name="Micinski S."/>
            <person name="Westbrook J."/>
            <person name="Gould F."/>
        </authorList>
    </citation>
    <scope>NUCLEOTIDE SEQUENCE [LARGE SCALE GENOMIC DNA]</scope>
    <source>
        <strain evidence="3">HvINT-</strain>
        <tissue evidence="3">Whole body</tissue>
    </source>
</reference>
<feature type="region of interest" description="Disordered" evidence="2">
    <location>
        <begin position="1954"/>
        <end position="2070"/>
    </location>
</feature>
<feature type="region of interest" description="Disordered" evidence="2">
    <location>
        <begin position="705"/>
        <end position="727"/>
    </location>
</feature>
<accession>A0A2A4JFM0</accession>
<proteinExistence type="predicted"/>
<feature type="region of interest" description="Disordered" evidence="2">
    <location>
        <begin position="1898"/>
        <end position="1934"/>
    </location>
</feature>
<feature type="region of interest" description="Disordered" evidence="2">
    <location>
        <begin position="1579"/>
        <end position="1626"/>
    </location>
</feature>
<dbReference type="EMBL" id="NWSH01001708">
    <property type="protein sequence ID" value="PCG70374.1"/>
    <property type="molecule type" value="Genomic_DNA"/>
</dbReference>
<feature type="compositionally biased region" description="Basic and acidic residues" evidence="2">
    <location>
        <begin position="1538"/>
        <end position="1556"/>
    </location>
</feature>
<feature type="compositionally biased region" description="Basic and acidic residues" evidence="2">
    <location>
        <begin position="2036"/>
        <end position="2070"/>
    </location>
</feature>
<feature type="compositionally biased region" description="Basic and acidic residues" evidence="2">
    <location>
        <begin position="1602"/>
        <end position="1626"/>
    </location>
</feature>
<feature type="coiled-coil region" evidence="1">
    <location>
        <begin position="865"/>
        <end position="909"/>
    </location>
</feature>
<comment type="caution">
    <text evidence="3">The sequence shown here is derived from an EMBL/GenBank/DDBJ whole genome shotgun (WGS) entry which is preliminary data.</text>
</comment>
<protein>
    <submittedName>
        <fullName evidence="3">Uncharacterized protein</fullName>
    </submittedName>
</protein>
<feature type="coiled-coil region" evidence="1">
    <location>
        <begin position="1395"/>
        <end position="1439"/>
    </location>
</feature>
<feature type="compositionally biased region" description="Basic and acidic residues" evidence="2">
    <location>
        <begin position="1984"/>
        <end position="1999"/>
    </location>
</feature>
<feature type="compositionally biased region" description="Polar residues" evidence="2">
    <location>
        <begin position="1968"/>
        <end position="1983"/>
    </location>
</feature>
<sequence length="2070" mass="233795">MDDVLANVRPDDNKSVILKKVQQAIAKKHVSPSAADLVLDDVKRAKNKDDVLDAVRKAVNRGQIPAAVMEDIQADVKPGDKKADVEKKVRKALEKRKVPPDVMKKVVANLQPDRKAEALKNIREAVERGELSKDVVDDLEADINPDDTKSQIAKKVNKAIGKRHVTNAAAENVLADVKKGATKEEIMKKVQKAVDKGQLPPSVLEEIKADVKLSDKKSDVLRKVQKAIENKRVSPSMAADMAGAEKPVGDQADVIKNLREAVKNGELEPAVMEDVMADVKPGDTKSQVMKKVRKAVAKRYVKPSDMEKVLADVKPTDNKKEIIKKMNKAVEKGQLPKSVMDDILNEVKDTEDPEEVMKKVRETMEKKQVPSALLEEMKRKSDDKAPIMEKVKEAVKKKKLSASVMDEIAAQIGPGEKRNEAMKKVREAVEKGKLTPSTLEMIRDVDEAKKMKDMNKALDDIDKNAKTKADVVKELRKAVDKGEVPESVLKDVVKNLKTKDGKAEAIEKVQKAARKRELLPKITKILKNRDPDAKDEALATLSPSDVKMIKDAAKKGEISPSVMKMITNKDNEIDFKTKKKSPIKRIFGKKKDKKIIIDKTDLVAYVKGADTDAQVLRRVRLALKKGELSPSVIKLLLDKDNAGIIFSDEIVRAMFPHTKPKIQPCQHDPSKNQPCQNVMRSKSLKTTEASIMFLPKQTLSERRTNFSNRRNARRQKVGSGAPTENKRTIMFDGMPDYTTQTVFTVQQTGDMPTPRYGITNPGKSSNPCKCQVKFDKKGHKIKPCVCGSETCRKEWEKMRLSNMKLTESEAKLIACVCGSNICDYESKKILSAVEKAKKAQILRKEHTRFLKDKTKIQKKMNKIHKRQHSEDLKHQKQRIKNMKMEAKKKRDLKKRCDKLEASHRKYRRKMDRRAKIQVEKCKNLPRVMLAAESAIDVGRFSLRAIWKLITLSYGALRHPKNSYYDFKKTIQDPCCSVRKLRLFCDDKNIYEPAARVKHRMGFATGKLAEKLESYQVTNYLLHSGDENPKARFKEFKQKKTRIPYDFQSVEKGKLTPSTLEMIRDVDEAKKMKDMNKALDDIDKNAKTKADVVKELRKAVDKGEVPESVLKDVVKNLKTKDGKAEAIEKVQKAARKRELLPKITKILKNRDPDAKDEALATLSPSDVKMIKDAAKKGEISPSVMKMITNKDNEIDFKTKKKSPIKRIFGKKKDKKIIIDKTDLVAYVKGADTDAQVLRRVRLALKKGELSPSVIKLLLDKDNAGIIFSDEITVFTVQQTGDMPTPRYGITNPGKSSNPCKCQVKFDKKGHKIKPCVCGSETCRKEWEKMRLSNMKLTESEAKLIACVCGSNICDYESKKILSAVEKAKKAQILRKEHTRFLKDKTKIQKKMNKIHKRQHSEDLKHQKQRIKNMKMEAKKKRDLKKRCDKLEASHRKYRRKMDRRAKIQVEKCKNLPRVMLAAESAIDVGRELEVTSESRIDDGTTSPESRMDSKLDLKPSSLGMKKKLDTSDSDTHTTSNVKIEVISRTTQVVDPEDVPVDRLRDKKKSQESQTEKKDTKNWWIKGFEIIKCLYKPESHDISTKEKQKNKRRSSKLISRKSTKIKDSLKEKQSVDDHKSRKELISVSDHKSKQEIIAVGDHTSKQGLIAVDDHKSKQGLITGGDHLSKQELIAEGDHMSKQGLIAAGDHLSKQGLIAAGDHLSKQGLTAVGAHLSKQGLIAGGDQKSKQGLIEPKQSIKPLTAIKDQVATEKIDDNAETKKTLPPNLNRTRSLPMKFQMRGQMELTTGGKQKTTDHIKLQMLAKKFTECNKPQSVCCPCIQKVSSKTELKSLPKQRNIQIPLIKQHSSRKYKKRISSEPDKGIKLFMGPGDHKPKGEITKLPDSDNLHQHKSLSAKNILERKSLSAKNLPERKSLSTHSLKTLASKRSKSSHARTMICSCDKSDSKDKGYISKLKNMFRSPKRRGKTVAPQSKTSGSQHTPDQPTRQELKPIGKIKEPTKSTKRKPTSKNKQSLGKNEKRGKHDINKTEASTNTVRLVDKNEQYDDEKNDKDMVKLVDKNEQTKSDETRGL</sequence>
<keyword evidence="1" id="KW-0175">Coiled coil</keyword>
<evidence type="ECO:0000256" key="2">
    <source>
        <dbReference type="SAM" id="MobiDB-lite"/>
    </source>
</evidence>
<gene>
    <name evidence="3" type="ORF">B5V51_3057</name>
</gene>
<feature type="compositionally biased region" description="Basic residues" evidence="2">
    <location>
        <begin position="1586"/>
        <end position="1601"/>
    </location>
</feature>
<feature type="region of interest" description="Disordered" evidence="2">
    <location>
        <begin position="1844"/>
        <end position="1886"/>
    </location>
</feature>
<name>A0A2A4JFM0_HELVI</name>
<organism evidence="3">
    <name type="scientific">Heliothis virescens</name>
    <name type="common">Tobacco budworm moth</name>
    <dbReference type="NCBI Taxonomy" id="7102"/>
    <lineage>
        <taxon>Eukaryota</taxon>
        <taxon>Metazoa</taxon>
        <taxon>Ecdysozoa</taxon>
        <taxon>Arthropoda</taxon>
        <taxon>Hexapoda</taxon>
        <taxon>Insecta</taxon>
        <taxon>Pterygota</taxon>
        <taxon>Neoptera</taxon>
        <taxon>Endopterygota</taxon>
        <taxon>Lepidoptera</taxon>
        <taxon>Glossata</taxon>
        <taxon>Ditrysia</taxon>
        <taxon>Noctuoidea</taxon>
        <taxon>Noctuidae</taxon>
        <taxon>Heliothinae</taxon>
        <taxon>Heliothis</taxon>
    </lineage>
</organism>